<evidence type="ECO:0000313" key="2">
    <source>
        <dbReference type="Proteomes" id="UP000662888"/>
    </source>
</evidence>
<proteinExistence type="predicted"/>
<gene>
    <name evidence="1" type="ORF">IV454_26585</name>
</gene>
<protein>
    <recommendedName>
        <fullName evidence="3">IS4 family transposase</fullName>
    </recommendedName>
</protein>
<dbReference type="EMBL" id="CP065053">
    <property type="protein sequence ID" value="QPI49010.1"/>
    <property type="molecule type" value="Genomic_DNA"/>
</dbReference>
<sequence length="101" mass="11125">MDLAAGLRSAEFLQTARHPEHPTAFSRQRKLPLPALVALMLTGMRMGIQAELDVYFGHLQGQSRLLRTVSEQAFAQARAKLSLSAIASLNDWHVARGEQDG</sequence>
<name>A0AA49A7V9_9BURK</name>
<dbReference type="RefSeq" id="WP_206088615.1">
    <property type="nucleotide sequence ID" value="NZ_CP065053.1"/>
</dbReference>
<reference evidence="1 2" key="1">
    <citation type="submission" date="2020-11" db="EMBL/GenBank/DDBJ databases">
        <authorList>
            <person name="Sun Q."/>
        </authorList>
    </citation>
    <scope>NUCLEOTIDE SEQUENCE [LARGE SCALE GENOMIC DNA]</scope>
    <source>
        <strain evidence="1 2">P8398</strain>
    </source>
</reference>
<keyword evidence="2" id="KW-1185">Reference proteome</keyword>
<dbReference type="Proteomes" id="UP000662888">
    <property type="component" value="Chromosome"/>
</dbReference>
<accession>A0AA49A7V9</accession>
<evidence type="ECO:0000313" key="1">
    <source>
        <dbReference type="EMBL" id="QPI49010.1"/>
    </source>
</evidence>
<organism evidence="1 2">
    <name type="scientific">Massilia antarctica</name>
    <dbReference type="NCBI Taxonomy" id="2765360"/>
    <lineage>
        <taxon>Bacteria</taxon>
        <taxon>Pseudomonadati</taxon>
        <taxon>Pseudomonadota</taxon>
        <taxon>Betaproteobacteria</taxon>
        <taxon>Burkholderiales</taxon>
        <taxon>Oxalobacteraceae</taxon>
        <taxon>Telluria group</taxon>
        <taxon>Massilia</taxon>
    </lineage>
</organism>
<evidence type="ECO:0008006" key="3">
    <source>
        <dbReference type="Google" id="ProtNLM"/>
    </source>
</evidence>